<organism evidence="2 3">
    <name type="scientific">Paenibacillus foliorum</name>
    <dbReference type="NCBI Taxonomy" id="2654974"/>
    <lineage>
        <taxon>Bacteria</taxon>
        <taxon>Bacillati</taxon>
        <taxon>Bacillota</taxon>
        <taxon>Bacilli</taxon>
        <taxon>Bacillales</taxon>
        <taxon>Paenibacillaceae</taxon>
        <taxon>Paenibacillus</taxon>
    </lineage>
</organism>
<gene>
    <name evidence="2" type="ORF">GC093_05580</name>
</gene>
<evidence type="ECO:0000313" key="3">
    <source>
        <dbReference type="Proteomes" id="UP000641588"/>
    </source>
</evidence>
<proteinExistence type="predicted"/>
<sequence>MDKLEKKQYLKRIPCDQDRRVTYAELIDKGKQLFDDIFPQHTANIHRMMNGLTLSQKQEAIDLLKKLGKGAHSYDNNITNN</sequence>
<dbReference type="GO" id="GO:0003700">
    <property type="term" value="F:DNA-binding transcription factor activity"/>
    <property type="evidence" value="ECO:0007669"/>
    <property type="project" value="InterPro"/>
</dbReference>
<reference evidence="2" key="1">
    <citation type="submission" date="2019-10" db="EMBL/GenBank/DDBJ databases">
        <title>Description of Paenibacillus glebae sp. nov.</title>
        <authorList>
            <person name="Carlier A."/>
            <person name="Qi S."/>
        </authorList>
    </citation>
    <scope>NUCLEOTIDE SEQUENCE</scope>
    <source>
        <strain evidence="2">LMG 31456</strain>
    </source>
</reference>
<dbReference type="SUPFAM" id="SSF46785">
    <property type="entry name" value="Winged helix' DNA-binding domain"/>
    <property type="match status" value="1"/>
</dbReference>
<dbReference type="InterPro" id="IPR000835">
    <property type="entry name" value="HTH_MarR-typ"/>
</dbReference>
<name>A0A972GTX6_9BACL</name>
<dbReference type="InterPro" id="IPR036390">
    <property type="entry name" value="WH_DNA-bd_sf"/>
</dbReference>
<comment type="caution">
    <text evidence="2">The sequence shown here is derived from an EMBL/GenBank/DDBJ whole genome shotgun (WGS) entry which is preliminary data.</text>
</comment>
<dbReference type="AlphaFoldDB" id="A0A972GTX6"/>
<dbReference type="Proteomes" id="UP000641588">
    <property type="component" value="Unassembled WGS sequence"/>
</dbReference>
<feature type="domain" description="HTH marR-type" evidence="1">
    <location>
        <begin position="1"/>
        <end position="69"/>
    </location>
</feature>
<dbReference type="EMBL" id="WHOD01000020">
    <property type="protein sequence ID" value="NOU92700.1"/>
    <property type="molecule type" value="Genomic_DNA"/>
</dbReference>
<protein>
    <recommendedName>
        <fullName evidence="1">HTH marR-type domain-containing protein</fullName>
    </recommendedName>
</protein>
<evidence type="ECO:0000259" key="1">
    <source>
        <dbReference type="PROSITE" id="PS50995"/>
    </source>
</evidence>
<dbReference type="RefSeq" id="WP_171650903.1">
    <property type="nucleotide sequence ID" value="NZ_WHOD01000020.1"/>
</dbReference>
<evidence type="ECO:0000313" key="2">
    <source>
        <dbReference type="EMBL" id="NOU92700.1"/>
    </source>
</evidence>
<accession>A0A972GTX6</accession>
<dbReference type="PROSITE" id="PS50995">
    <property type="entry name" value="HTH_MARR_2"/>
    <property type="match status" value="1"/>
</dbReference>
<dbReference type="InterPro" id="IPR036388">
    <property type="entry name" value="WH-like_DNA-bd_sf"/>
</dbReference>
<keyword evidence="3" id="KW-1185">Reference proteome</keyword>
<dbReference type="Gene3D" id="1.10.10.10">
    <property type="entry name" value="Winged helix-like DNA-binding domain superfamily/Winged helix DNA-binding domain"/>
    <property type="match status" value="1"/>
</dbReference>